<reference evidence="1" key="1">
    <citation type="submission" date="2019-08" db="EMBL/GenBank/DDBJ databases">
        <authorList>
            <person name="Kucharzyk K."/>
            <person name="Murdoch R.W."/>
            <person name="Higgins S."/>
            <person name="Loffler F."/>
        </authorList>
    </citation>
    <scope>NUCLEOTIDE SEQUENCE</scope>
</reference>
<protein>
    <submittedName>
        <fullName evidence="1">Uncharacterized protein</fullName>
    </submittedName>
</protein>
<organism evidence="1">
    <name type="scientific">bioreactor metagenome</name>
    <dbReference type="NCBI Taxonomy" id="1076179"/>
    <lineage>
        <taxon>unclassified sequences</taxon>
        <taxon>metagenomes</taxon>
        <taxon>ecological metagenomes</taxon>
    </lineage>
</organism>
<sequence length="109" mass="12170">MGTPRILHDEVLVDVPQPKLLMQIHQRVVKIRDALTVRGGLCLHRLNREGLHIPRPMADDALHRTGPIGEHPVLIMDLRTAVQRYAHQQQVLVLLAEFASLLGKEGAIG</sequence>
<gene>
    <name evidence="1" type="ORF">SDC9_71951</name>
</gene>
<dbReference type="AlphaFoldDB" id="A0A644YBA0"/>
<dbReference type="EMBL" id="VSSQ01004502">
    <property type="protein sequence ID" value="MPM25457.1"/>
    <property type="molecule type" value="Genomic_DNA"/>
</dbReference>
<evidence type="ECO:0000313" key="1">
    <source>
        <dbReference type="EMBL" id="MPM25457.1"/>
    </source>
</evidence>
<name>A0A644YBA0_9ZZZZ</name>
<accession>A0A644YBA0</accession>
<proteinExistence type="predicted"/>
<comment type="caution">
    <text evidence="1">The sequence shown here is derived from an EMBL/GenBank/DDBJ whole genome shotgun (WGS) entry which is preliminary data.</text>
</comment>